<dbReference type="Proteomes" id="UP000467841">
    <property type="component" value="Unassembled WGS sequence"/>
</dbReference>
<comment type="caution">
    <text evidence="2">The sequence shown here is derived from an EMBL/GenBank/DDBJ whole genome shotgun (WGS) entry which is preliminary data.</text>
</comment>
<name>A0A6D2HPG8_9BRAS</name>
<accession>A0A6D2HPG8</accession>
<evidence type="ECO:0000313" key="3">
    <source>
        <dbReference type="Proteomes" id="UP000467841"/>
    </source>
</evidence>
<dbReference type="OrthoDB" id="1913335at2759"/>
<gene>
    <name evidence="2" type="ORF">MERR_LOCUS4906</name>
</gene>
<evidence type="ECO:0000256" key="1">
    <source>
        <dbReference type="SAM" id="Coils"/>
    </source>
</evidence>
<evidence type="ECO:0000313" key="2">
    <source>
        <dbReference type="EMBL" id="CAA7017671.1"/>
    </source>
</evidence>
<proteinExistence type="predicted"/>
<protein>
    <submittedName>
        <fullName evidence="2">Uncharacterized protein</fullName>
    </submittedName>
</protein>
<dbReference type="EMBL" id="CACVBM020000333">
    <property type="protein sequence ID" value="CAA7017671.1"/>
    <property type="molecule type" value="Genomic_DNA"/>
</dbReference>
<reference evidence="2" key="1">
    <citation type="submission" date="2020-01" db="EMBL/GenBank/DDBJ databases">
        <authorList>
            <person name="Mishra B."/>
        </authorList>
    </citation>
    <scope>NUCLEOTIDE SEQUENCE [LARGE SCALE GENOMIC DNA]</scope>
</reference>
<dbReference type="AlphaFoldDB" id="A0A6D2HPG8"/>
<keyword evidence="3" id="KW-1185">Reference proteome</keyword>
<organism evidence="2 3">
    <name type="scientific">Microthlaspi erraticum</name>
    <dbReference type="NCBI Taxonomy" id="1685480"/>
    <lineage>
        <taxon>Eukaryota</taxon>
        <taxon>Viridiplantae</taxon>
        <taxon>Streptophyta</taxon>
        <taxon>Embryophyta</taxon>
        <taxon>Tracheophyta</taxon>
        <taxon>Spermatophyta</taxon>
        <taxon>Magnoliopsida</taxon>
        <taxon>eudicotyledons</taxon>
        <taxon>Gunneridae</taxon>
        <taxon>Pentapetalae</taxon>
        <taxon>rosids</taxon>
        <taxon>malvids</taxon>
        <taxon>Brassicales</taxon>
        <taxon>Brassicaceae</taxon>
        <taxon>Coluteocarpeae</taxon>
        <taxon>Microthlaspi</taxon>
    </lineage>
</organism>
<sequence length="223" mass="24675">MQFTERAKKLRDRNINNRSYYKIPHTLGKKSICRKSKEIEKLAHTRTLNTGIDEFSQVFGAERPGSVRCVGLGPTPSTFFKNRPTTTAEKTEVACLRNKVNYLEEELEKLQAENGRHHELYVLINGGFTDGDQRRELGIDLLKLSSEKGPDIFQYGVAMNRLPTGNIANNHTFVQKLKTGGITSSMSSSTAASPTAINDGSLGSIFSSSLRRKGQTYSSTASP</sequence>
<feature type="coiled-coil region" evidence="1">
    <location>
        <begin position="93"/>
        <end position="120"/>
    </location>
</feature>
<keyword evidence="1" id="KW-0175">Coiled coil</keyword>